<organism evidence="2 3">
    <name type="scientific">Adineta steineri</name>
    <dbReference type="NCBI Taxonomy" id="433720"/>
    <lineage>
        <taxon>Eukaryota</taxon>
        <taxon>Metazoa</taxon>
        <taxon>Spiralia</taxon>
        <taxon>Gnathifera</taxon>
        <taxon>Rotifera</taxon>
        <taxon>Eurotatoria</taxon>
        <taxon>Bdelloidea</taxon>
        <taxon>Adinetida</taxon>
        <taxon>Adinetidae</taxon>
        <taxon>Adineta</taxon>
    </lineage>
</organism>
<dbReference type="EMBL" id="CAJOBB010009378">
    <property type="protein sequence ID" value="CAF4226901.1"/>
    <property type="molecule type" value="Genomic_DNA"/>
</dbReference>
<dbReference type="AlphaFoldDB" id="A0A820CUD9"/>
<accession>A0A820CUD9</accession>
<gene>
    <name evidence="2" type="ORF">KXQ929_LOCUS41515</name>
</gene>
<feature type="region of interest" description="Disordered" evidence="1">
    <location>
        <begin position="1"/>
        <end position="20"/>
    </location>
</feature>
<evidence type="ECO:0000313" key="2">
    <source>
        <dbReference type="EMBL" id="CAF4226901.1"/>
    </source>
</evidence>
<name>A0A820CUD9_9BILA</name>
<evidence type="ECO:0000313" key="3">
    <source>
        <dbReference type="Proteomes" id="UP000663868"/>
    </source>
</evidence>
<protein>
    <submittedName>
        <fullName evidence="2">Uncharacterized protein</fullName>
    </submittedName>
</protein>
<sequence length="20" mass="2153">MTGGLIMDPSCPEYETPSPQ</sequence>
<feature type="non-terminal residue" evidence="2">
    <location>
        <position position="20"/>
    </location>
</feature>
<evidence type="ECO:0000256" key="1">
    <source>
        <dbReference type="SAM" id="MobiDB-lite"/>
    </source>
</evidence>
<reference evidence="2" key="1">
    <citation type="submission" date="2021-02" db="EMBL/GenBank/DDBJ databases">
        <authorList>
            <person name="Nowell W R."/>
        </authorList>
    </citation>
    <scope>NUCLEOTIDE SEQUENCE</scope>
</reference>
<proteinExistence type="predicted"/>
<dbReference type="Proteomes" id="UP000663868">
    <property type="component" value="Unassembled WGS sequence"/>
</dbReference>
<comment type="caution">
    <text evidence="2">The sequence shown here is derived from an EMBL/GenBank/DDBJ whole genome shotgun (WGS) entry which is preliminary data.</text>
</comment>